<name>A0A0L1LHS6_PSESX</name>
<dbReference type="Proteomes" id="UP000036955">
    <property type="component" value="Unassembled WGS sequence"/>
</dbReference>
<gene>
    <name evidence="2" type="ORF">ACS77_28735</name>
</gene>
<organism evidence="2 3">
    <name type="scientific">Pseudomonas syringae</name>
    <dbReference type="NCBI Taxonomy" id="317"/>
    <lineage>
        <taxon>Bacteria</taxon>
        <taxon>Pseudomonadati</taxon>
        <taxon>Pseudomonadota</taxon>
        <taxon>Gammaproteobacteria</taxon>
        <taxon>Pseudomonadales</taxon>
        <taxon>Pseudomonadaceae</taxon>
        <taxon>Pseudomonas</taxon>
    </lineage>
</organism>
<feature type="non-terminal residue" evidence="2">
    <location>
        <position position="374"/>
    </location>
</feature>
<dbReference type="InterPro" id="IPR013783">
    <property type="entry name" value="Ig-like_fold"/>
</dbReference>
<dbReference type="Gene3D" id="2.60.40.10">
    <property type="entry name" value="Immunoglobulins"/>
    <property type="match status" value="3"/>
</dbReference>
<feature type="domain" description="RapA2 cadherin-like" evidence="1">
    <location>
        <begin position="198"/>
        <end position="266"/>
    </location>
</feature>
<dbReference type="InterPro" id="IPR040853">
    <property type="entry name" value="RapA2_cadherin-like"/>
</dbReference>
<dbReference type="InterPro" id="IPR010221">
    <property type="entry name" value="VCBS_dom"/>
</dbReference>
<dbReference type="EMBL" id="LFQK01000116">
    <property type="protein sequence ID" value="KNH15696.1"/>
    <property type="molecule type" value="Genomic_DNA"/>
</dbReference>
<feature type="domain" description="RapA2 cadherin-like" evidence="1">
    <location>
        <begin position="296"/>
        <end position="364"/>
    </location>
</feature>
<feature type="domain" description="RapA2 cadherin-like" evidence="1">
    <location>
        <begin position="1"/>
        <end position="68"/>
    </location>
</feature>
<reference evidence="2 3" key="1">
    <citation type="submission" date="2015-06" db="EMBL/GenBank/DDBJ databases">
        <authorList>
            <person name="Hoefler B.C."/>
            <person name="Straight P.D."/>
        </authorList>
    </citation>
    <scope>NUCLEOTIDE SEQUENCE [LARGE SCALE GENOMIC DNA]</scope>
    <source>
        <strain evidence="2 3">Riq4</strain>
    </source>
</reference>
<sequence length="374" mass="37847">VTVHILGTNDAAVLSADIANLTETNAPLSTNGTLTISDVDSAATFVAQPNTAGSYGQFSIGTNGAWSYVADSAHNEFVAGTTYTDSFAVSSADGTLTSVTVHILGSNDAAVLSSASITLTETDAVTDISTSGTLTISDVDSAATFVAQSNTVGSYGQFSIGTDGAWSYVANSAHNEFVAGTTYTDTFAVSSADGTFTSVTVHILGTNDAAVLSADIANLTETNAPLTTNGTLTISDVDSAATFVTQTNTAGSYGQFSIGTNGAWSYVADSAHNEFVAGTTYTDTFAVSSADGTLTSVTVHILGTNDAAVLSADIANLTETNAPLTTNGTLIISDVDSTATFIAQPGTAGSYGQFSIGTNGAWSYVANNAHNEFV</sequence>
<dbReference type="NCBIfam" id="TIGR01965">
    <property type="entry name" value="VCBS_repeat"/>
    <property type="match status" value="4"/>
</dbReference>
<protein>
    <recommendedName>
        <fullName evidence="1">RapA2 cadherin-like domain-containing protein</fullName>
    </recommendedName>
</protein>
<evidence type="ECO:0000259" key="1">
    <source>
        <dbReference type="Pfam" id="PF17803"/>
    </source>
</evidence>
<feature type="non-terminal residue" evidence="2">
    <location>
        <position position="1"/>
    </location>
</feature>
<proteinExistence type="predicted"/>
<evidence type="ECO:0000313" key="3">
    <source>
        <dbReference type="Proteomes" id="UP000036955"/>
    </source>
</evidence>
<evidence type="ECO:0000313" key="2">
    <source>
        <dbReference type="EMBL" id="KNH15696.1"/>
    </source>
</evidence>
<accession>A0A0L1LHS6</accession>
<dbReference type="Pfam" id="PF17803">
    <property type="entry name" value="Cadherin_4"/>
    <property type="match status" value="4"/>
</dbReference>
<dbReference type="AlphaFoldDB" id="A0A0L1LHS6"/>
<feature type="domain" description="RapA2 cadherin-like" evidence="1">
    <location>
        <begin position="98"/>
        <end position="168"/>
    </location>
</feature>
<comment type="caution">
    <text evidence="2">The sequence shown here is derived from an EMBL/GenBank/DDBJ whole genome shotgun (WGS) entry which is preliminary data.</text>
</comment>